<sequence>MLVSVLGARDVRDDETEGCLVLAPERVRWASDVVPDDAHVDSTLGSLNELAAARADPERLARNWALCETVDEAENELAAATDLTASKLGRNLLICEGSPPERHADREALVQAATRLETRGGALMVLGSGWARPSRSPASSGTSSREDRISILRDRFIADLEGTPAQSPRCGFIGEVDIEDEQDLDDVVCAAARAQKIIAQRHGNGRPPVVIRISGLARTLASLCKDGENFVGSHAAFASLLERCARMLALFEQEADSGETAPNSLVIAGLLDALPHAYLGLELLSQVLDSVSSALFVTPTAQLSIEANAAMGTHLVASTLVHLSKCGFADRLCVCSGVRFKTDLQKWGGDGYAMGPVRLAEVLARAGLPTESVTRILGENLFRTLLWYAPPVAEAPKPRPRWACDGPCGKTYSAKREPFTRLEFRYCSMDCLRAHQRELDADKPAKDDGNRRGGGGRRGAGNVGKWGVTVGSS</sequence>
<dbReference type="Pfam" id="PF18716">
    <property type="entry name" value="VATC"/>
    <property type="match status" value="1"/>
</dbReference>
<dbReference type="EMBL" id="BEYU01000086">
    <property type="protein sequence ID" value="GBG30976.1"/>
    <property type="molecule type" value="Genomic_DNA"/>
</dbReference>
<dbReference type="Proteomes" id="UP000241890">
    <property type="component" value="Unassembled WGS sequence"/>
</dbReference>
<dbReference type="OrthoDB" id="429841at2759"/>
<evidence type="ECO:0000313" key="4">
    <source>
        <dbReference type="Proteomes" id="UP000241890"/>
    </source>
</evidence>
<gene>
    <name evidence="3" type="ORF">FCC1311_071972</name>
</gene>
<dbReference type="Gene3D" id="3.20.20.140">
    <property type="entry name" value="Metal-dependent hydrolases"/>
    <property type="match status" value="2"/>
</dbReference>
<accession>A0A2R5GJA4</accession>
<evidence type="ECO:0000259" key="2">
    <source>
        <dbReference type="Pfam" id="PF18716"/>
    </source>
</evidence>
<reference evidence="3 4" key="1">
    <citation type="submission" date="2017-12" db="EMBL/GenBank/DDBJ databases">
        <title>Sequencing, de novo assembly and annotation of complete genome of a new Thraustochytrid species, strain FCC1311.</title>
        <authorList>
            <person name="Sedici K."/>
            <person name="Godart F."/>
            <person name="Aiese Cigliano R."/>
            <person name="Sanseverino W."/>
            <person name="Barakat M."/>
            <person name="Ortet P."/>
            <person name="Marechal E."/>
            <person name="Cagnac O."/>
            <person name="Amato A."/>
        </authorList>
    </citation>
    <scope>NUCLEOTIDE SEQUENCE [LARGE SCALE GENOMIC DNA]</scope>
</reference>
<dbReference type="InterPro" id="IPR041540">
    <property type="entry name" value="VATC"/>
</dbReference>
<feature type="domain" description="Vms1-associating treble clef" evidence="2">
    <location>
        <begin position="407"/>
        <end position="439"/>
    </location>
</feature>
<feature type="compositionally biased region" description="Gly residues" evidence="1">
    <location>
        <begin position="452"/>
        <end position="464"/>
    </location>
</feature>
<proteinExistence type="predicted"/>
<name>A0A2R5GJA4_9STRA</name>
<evidence type="ECO:0000256" key="1">
    <source>
        <dbReference type="SAM" id="MobiDB-lite"/>
    </source>
</evidence>
<feature type="compositionally biased region" description="Basic and acidic residues" evidence="1">
    <location>
        <begin position="442"/>
        <end position="451"/>
    </location>
</feature>
<keyword evidence="4" id="KW-1185">Reference proteome</keyword>
<evidence type="ECO:0000313" key="3">
    <source>
        <dbReference type="EMBL" id="GBG30976.1"/>
    </source>
</evidence>
<dbReference type="AlphaFoldDB" id="A0A2R5GJA4"/>
<feature type="region of interest" description="Disordered" evidence="1">
    <location>
        <begin position="442"/>
        <end position="473"/>
    </location>
</feature>
<dbReference type="InParanoid" id="A0A2R5GJA4"/>
<comment type="caution">
    <text evidence="3">The sequence shown here is derived from an EMBL/GenBank/DDBJ whole genome shotgun (WGS) entry which is preliminary data.</text>
</comment>
<protein>
    <recommendedName>
        <fullName evidence="2">Vms1-associating treble clef domain-containing protein</fullName>
    </recommendedName>
</protein>
<organism evidence="3 4">
    <name type="scientific">Hondaea fermentalgiana</name>
    <dbReference type="NCBI Taxonomy" id="2315210"/>
    <lineage>
        <taxon>Eukaryota</taxon>
        <taxon>Sar</taxon>
        <taxon>Stramenopiles</taxon>
        <taxon>Bigyra</taxon>
        <taxon>Labyrinthulomycetes</taxon>
        <taxon>Thraustochytrida</taxon>
        <taxon>Thraustochytriidae</taxon>
        <taxon>Hondaea</taxon>
    </lineage>
</organism>